<dbReference type="KEGG" id="mlr:MELLADRAFT_112434"/>
<sequence>MKRLCVATTDLFRNLFIFLKTTSPRRPQMAKDDFNKPTGHGVYFSGNFEIEAKVPSELGHKSGYRSYVVFVNCGGADRDKETRYEIRAIGYTEEFKGEVINTVGVTGLGIVSKLGYMVEECCKTLRDKNETEDPKTMVVTVKHTDYHPTANRVSTTCGHRDTREFEEKTVKEEASADGSGRPKPKKFAPRPVTAPFKSPVIARNSMTSKQAQPADCPIAEESGSESESEEPLSTMPATKKRATTSTPKKRARALPEYVWSRAPSVVQVFSIDTLQRPKNPPYALDLQRKLHIARKILAVNEQYSSTQGMAFRDFLISGITLPNFYIGKQFETIPQELLGLRTGPNRGYVKQIKYLQNIEVYYFK</sequence>
<dbReference type="InParanoid" id="F4S6G7"/>
<reference evidence="3" key="1">
    <citation type="journal article" date="2011" name="Proc. Natl. Acad. Sci. U.S.A.">
        <title>Obligate biotrophy features unraveled by the genomic analysis of rust fungi.</title>
        <authorList>
            <person name="Duplessis S."/>
            <person name="Cuomo C.A."/>
            <person name="Lin Y.-C."/>
            <person name="Aerts A."/>
            <person name="Tisserant E."/>
            <person name="Veneault-Fourrey C."/>
            <person name="Joly D.L."/>
            <person name="Hacquard S."/>
            <person name="Amselem J."/>
            <person name="Cantarel B.L."/>
            <person name="Chiu R."/>
            <person name="Coutinho P.M."/>
            <person name="Feau N."/>
            <person name="Field M."/>
            <person name="Frey P."/>
            <person name="Gelhaye E."/>
            <person name="Goldberg J."/>
            <person name="Grabherr M.G."/>
            <person name="Kodira C.D."/>
            <person name="Kohler A."/>
            <person name="Kuees U."/>
            <person name="Lindquist E.A."/>
            <person name="Lucas S.M."/>
            <person name="Mago R."/>
            <person name="Mauceli E."/>
            <person name="Morin E."/>
            <person name="Murat C."/>
            <person name="Pangilinan J.L."/>
            <person name="Park R."/>
            <person name="Pearson M."/>
            <person name="Quesneville H."/>
            <person name="Rouhier N."/>
            <person name="Sakthikumar S."/>
            <person name="Salamov A.A."/>
            <person name="Schmutz J."/>
            <person name="Selles B."/>
            <person name="Shapiro H."/>
            <person name="Tanguay P."/>
            <person name="Tuskan G.A."/>
            <person name="Henrissat B."/>
            <person name="Van de Peer Y."/>
            <person name="Rouze P."/>
            <person name="Ellis J.G."/>
            <person name="Dodds P.N."/>
            <person name="Schein J.E."/>
            <person name="Zhong S."/>
            <person name="Hamelin R.C."/>
            <person name="Grigoriev I.V."/>
            <person name="Szabo L.J."/>
            <person name="Martin F."/>
        </authorList>
    </citation>
    <scope>NUCLEOTIDE SEQUENCE [LARGE SCALE GENOMIC DNA]</scope>
    <source>
        <strain evidence="3">98AG31 / pathotype 3-4-7</strain>
    </source>
</reference>
<dbReference type="HOGENOM" id="CLU_760927_0_0_1"/>
<feature type="compositionally biased region" description="Basic residues" evidence="1">
    <location>
        <begin position="238"/>
        <end position="248"/>
    </location>
</feature>
<accession>F4S6G7</accession>
<dbReference type="EMBL" id="GL883155">
    <property type="protein sequence ID" value="EGF99688.1"/>
    <property type="molecule type" value="Genomic_DNA"/>
</dbReference>
<evidence type="ECO:0000313" key="3">
    <source>
        <dbReference type="Proteomes" id="UP000001072"/>
    </source>
</evidence>
<evidence type="ECO:0000256" key="1">
    <source>
        <dbReference type="SAM" id="MobiDB-lite"/>
    </source>
</evidence>
<dbReference type="Proteomes" id="UP000001072">
    <property type="component" value="Unassembled WGS sequence"/>
</dbReference>
<keyword evidence="3" id="KW-1185">Reference proteome</keyword>
<gene>
    <name evidence="2" type="ORF">MELLADRAFT_112434</name>
</gene>
<protein>
    <submittedName>
        <fullName evidence="2">Uncharacterized protein</fullName>
    </submittedName>
</protein>
<organism evidence="3">
    <name type="scientific">Melampsora larici-populina (strain 98AG31 / pathotype 3-4-7)</name>
    <name type="common">Poplar leaf rust fungus</name>
    <dbReference type="NCBI Taxonomy" id="747676"/>
    <lineage>
        <taxon>Eukaryota</taxon>
        <taxon>Fungi</taxon>
        <taxon>Dikarya</taxon>
        <taxon>Basidiomycota</taxon>
        <taxon>Pucciniomycotina</taxon>
        <taxon>Pucciniomycetes</taxon>
        <taxon>Pucciniales</taxon>
        <taxon>Melampsoraceae</taxon>
        <taxon>Melampsora</taxon>
    </lineage>
</organism>
<feature type="region of interest" description="Disordered" evidence="1">
    <location>
        <begin position="150"/>
        <end position="248"/>
    </location>
</feature>
<dbReference type="RefSeq" id="XP_007417019.1">
    <property type="nucleotide sequence ID" value="XM_007416957.1"/>
</dbReference>
<dbReference type="VEuPathDB" id="FungiDB:MELLADRAFT_112434"/>
<dbReference type="AlphaFoldDB" id="F4S6G7"/>
<name>F4S6G7_MELLP</name>
<dbReference type="GeneID" id="18924681"/>
<proteinExistence type="predicted"/>
<feature type="compositionally biased region" description="Basic and acidic residues" evidence="1">
    <location>
        <begin position="158"/>
        <end position="174"/>
    </location>
</feature>
<evidence type="ECO:0000313" key="2">
    <source>
        <dbReference type="EMBL" id="EGF99688.1"/>
    </source>
</evidence>